<evidence type="ECO:0000313" key="10">
    <source>
        <dbReference type="EMBL" id="CAK0901236.1"/>
    </source>
</evidence>
<feature type="non-terminal residue" evidence="10">
    <location>
        <position position="261"/>
    </location>
</feature>
<keyword evidence="11" id="KW-1185">Reference proteome</keyword>
<evidence type="ECO:0000256" key="8">
    <source>
        <dbReference type="PROSITE-ProRule" id="PRU00282"/>
    </source>
</evidence>
<dbReference type="EMBL" id="CAUYUJ010020898">
    <property type="protein sequence ID" value="CAK0901236.1"/>
    <property type="molecule type" value="Genomic_DNA"/>
</dbReference>
<evidence type="ECO:0000256" key="3">
    <source>
        <dbReference type="ARBA" id="ARBA00022448"/>
    </source>
</evidence>
<evidence type="ECO:0000256" key="4">
    <source>
        <dbReference type="ARBA" id="ARBA00022692"/>
    </source>
</evidence>
<dbReference type="InterPro" id="IPR018108">
    <property type="entry name" value="MCP_transmembrane"/>
</dbReference>
<dbReference type="Gene3D" id="1.50.40.10">
    <property type="entry name" value="Mitochondrial carrier domain"/>
    <property type="match status" value="1"/>
</dbReference>
<keyword evidence="6" id="KW-1133">Transmembrane helix</keyword>
<proteinExistence type="inferred from homology"/>
<organism evidence="10 11">
    <name type="scientific">Prorocentrum cordatum</name>
    <dbReference type="NCBI Taxonomy" id="2364126"/>
    <lineage>
        <taxon>Eukaryota</taxon>
        <taxon>Sar</taxon>
        <taxon>Alveolata</taxon>
        <taxon>Dinophyceae</taxon>
        <taxon>Prorocentrales</taxon>
        <taxon>Prorocentraceae</taxon>
        <taxon>Prorocentrum</taxon>
    </lineage>
</organism>
<dbReference type="Proteomes" id="UP001189429">
    <property type="component" value="Unassembled WGS sequence"/>
</dbReference>
<evidence type="ECO:0008006" key="12">
    <source>
        <dbReference type="Google" id="ProtNLM"/>
    </source>
</evidence>
<comment type="similarity">
    <text evidence="2 9">Belongs to the mitochondrial carrier (TC 2.A.29) family.</text>
</comment>
<protein>
    <recommendedName>
        <fullName evidence="12">ADP,ATP carrier protein</fullName>
    </recommendedName>
</protein>
<evidence type="ECO:0000256" key="7">
    <source>
        <dbReference type="ARBA" id="ARBA00023136"/>
    </source>
</evidence>
<keyword evidence="7 8" id="KW-0472">Membrane</keyword>
<evidence type="ECO:0000256" key="2">
    <source>
        <dbReference type="ARBA" id="ARBA00006375"/>
    </source>
</evidence>
<sequence length="261" mass="27951">MIPLDVLKVRLHLQGEGGRAPEYRGVVDAAAKICRSEGPGAFYKGLQPVVARQLSYGSLRFGLYARLRELLGVPHHGTDPMPLRKALAAGCAGGASAFICTPLDLIKVRMMAQGMRPCAEAPPRYRSLPHAAASIFRHEGPFGLYKGAGPASARATIVGMVEIGPRLRRGQVRHPPARLDARGRSFAFLSGDVQWAAVGPGLFAVRRRQIAANVAWTPPALRRLRSRLALQGPDGLLGQVVPGRGLEVCLQGLLGRLPEQG</sequence>
<name>A0ABN9XRE3_9DINO</name>
<reference evidence="10" key="1">
    <citation type="submission" date="2023-10" db="EMBL/GenBank/DDBJ databases">
        <authorList>
            <person name="Chen Y."/>
            <person name="Shah S."/>
            <person name="Dougan E. K."/>
            <person name="Thang M."/>
            <person name="Chan C."/>
        </authorList>
    </citation>
    <scope>NUCLEOTIDE SEQUENCE [LARGE SCALE GENOMIC DNA]</scope>
</reference>
<evidence type="ECO:0000313" key="11">
    <source>
        <dbReference type="Proteomes" id="UP001189429"/>
    </source>
</evidence>
<comment type="subcellular location">
    <subcellularLocation>
        <location evidence="1">Membrane</location>
        <topology evidence="1">Multi-pass membrane protein</topology>
    </subcellularLocation>
</comment>
<keyword evidence="3 9" id="KW-0813">Transport</keyword>
<accession>A0ABN9XRE3</accession>
<evidence type="ECO:0000256" key="1">
    <source>
        <dbReference type="ARBA" id="ARBA00004141"/>
    </source>
</evidence>
<dbReference type="SUPFAM" id="SSF103506">
    <property type="entry name" value="Mitochondrial carrier"/>
    <property type="match status" value="1"/>
</dbReference>
<feature type="repeat" description="Solcar" evidence="8">
    <location>
        <begin position="80"/>
        <end position="172"/>
    </location>
</feature>
<gene>
    <name evidence="10" type="ORF">PCOR1329_LOCUS78250</name>
</gene>
<feature type="repeat" description="Solcar" evidence="8">
    <location>
        <begin position="1"/>
        <end position="70"/>
    </location>
</feature>
<evidence type="ECO:0000256" key="9">
    <source>
        <dbReference type="RuleBase" id="RU000488"/>
    </source>
</evidence>
<dbReference type="PROSITE" id="PS50920">
    <property type="entry name" value="SOLCAR"/>
    <property type="match status" value="2"/>
</dbReference>
<comment type="caution">
    <text evidence="10">The sequence shown here is derived from an EMBL/GenBank/DDBJ whole genome shotgun (WGS) entry which is preliminary data.</text>
</comment>
<evidence type="ECO:0000256" key="5">
    <source>
        <dbReference type="ARBA" id="ARBA00022737"/>
    </source>
</evidence>
<dbReference type="Pfam" id="PF00153">
    <property type="entry name" value="Mito_carr"/>
    <property type="match status" value="2"/>
</dbReference>
<evidence type="ECO:0000256" key="6">
    <source>
        <dbReference type="ARBA" id="ARBA00022989"/>
    </source>
</evidence>
<dbReference type="InterPro" id="IPR023395">
    <property type="entry name" value="MCP_dom_sf"/>
</dbReference>
<keyword evidence="4 8" id="KW-0812">Transmembrane</keyword>
<dbReference type="InterPro" id="IPR050391">
    <property type="entry name" value="Mito_Metabolite_Transporter"/>
</dbReference>
<keyword evidence="5" id="KW-0677">Repeat</keyword>
<dbReference type="PANTHER" id="PTHR45618">
    <property type="entry name" value="MITOCHONDRIAL DICARBOXYLATE CARRIER-RELATED"/>
    <property type="match status" value="1"/>
</dbReference>